<evidence type="ECO:0000313" key="1">
    <source>
        <dbReference type="EMBL" id="CPR19172.1"/>
    </source>
</evidence>
<evidence type="ECO:0000313" key="2">
    <source>
        <dbReference type="Proteomes" id="UP000033187"/>
    </source>
</evidence>
<proteinExistence type="predicted"/>
<dbReference type="EMBL" id="LN829119">
    <property type="protein sequence ID" value="CPR19172.1"/>
    <property type="molecule type" value="Genomic_DNA"/>
</dbReference>
<dbReference type="Pfam" id="PF13711">
    <property type="entry name" value="DUF4160"/>
    <property type="match status" value="1"/>
</dbReference>
<dbReference type="KEGG" id="fil:BN1229_v1_2039"/>
<dbReference type="InterPro" id="IPR025427">
    <property type="entry name" value="DUF4160"/>
</dbReference>
<dbReference type="KEGG" id="fiy:BN1229_v1_2041"/>
<accession>A0A0D6JF52</accession>
<name>A0A0D6JF52_9HYPH</name>
<dbReference type="RefSeq" id="WP_046478104.1">
    <property type="nucleotide sequence ID" value="NZ_LN829118.1"/>
</dbReference>
<keyword evidence="2" id="KW-1185">Reference proteome</keyword>
<dbReference type="OrthoDB" id="122670at2"/>
<evidence type="ECO:0008006" key="3">
    <source>
        <dbReference type="Google" id="ProtNLM"/>
    </source>
</evidence>
<gene>
    <name evidence="1" type="ORF">YBN1229_v1_2041</name>
</gene>
<reference evidence="2" key="1">
    <citation type="submission" date="2015-02" db="EMBL/GenBank/DDBJ databases">
        <authorList>
            <person name="Chooi Y.-H."/>
        </authorList>
    </citation>
    <scope>NUCLEOTIDE SEQUENCE [LARGE SCALE GENOMIC DNA]</scope>
    <source>
        <strain evidence="2">strain Y</strain>
    </source>
</reference>
<protein>
    <recommendedName>
        <fullName evidence="3">DUF4160 domain-containing protein</fullName>
    </recommendedName>
</protein>
<dbReference type="AlphaFoldDB" id="A0A0D6JF52"/>
<dbReference type="Proteomes" id="UP000033187">
    <property type="component" value="Chromosome 1"/>
</dbReference>
<organism evidence="1 2">
    <name type="scientific">Candidatus Filomicrobium marinum</name>
    <dbReference type="NCBI Taxonomy" id="1608628"/>
    <lineage>
        <taxon>Bacteria</taxon>
        <taxon>Pseudomonadati</taxon>
        <taxon>Pseudomonadota</taxon>
        <taxon>Alphaproteobacteria</taxon>
        <taxon>Hyphomicrobiales</taxon>
        <taxon>Hyphomicrobiaceae</taxon>
        <taxon>Filomicrobium</taxon>
    </lineage>
</organism>
<sequence length="79" mass="8942">MVTIHRAHGLRVIIFTDDHEPAHVHVFGDGHAKINLIGPDGAPALVSTEGMKRSDVRRAMQIVRDQQEQFLARWRQIHG</sequence>